<dbReference type="PANTHER" id="PTHR46986:SF1">
    <property type="entry name" value="ENDORIBONUCLEASE YBEY, CHLOROPLASTIC"/>
    <property type="match status" value="1"/>
</dbReference>
<feature type="binding site" evidence="7">
    <location>
        <position position="130"/>
    </location>
    <ligand>
        <name>Zn(2+)</name>
        <dbReference type="ChEBI" id="CHEBI:29105"/>
        <note>catalytic</note>
    </ligand>
</feature>
<proteinExistence type="inferred from homology"/>
<dbReference type="GO" id="GO:0004222">
    <property type="term" value="F:metalloendopeptidase activity"/>
    <property type="evidence" value="ECO:0007669"/>
    <property type="project" value="InterPro"/>
</dbReference>
<keyword evidence="7" id="KW-0963">Cytoplasm</keyword>
<keyword evidence="4 7" id="KW-0255">Endonuclease</keyword>
<dbReference type="GO" id="GO:0004521">
    <property type="term" value="F:RNA endonuclease activity"/>
    <property type="evidence" value="ECO:0007669"/>
    <property type="project" value="UniProtKB-UniRule"/>
</dbReference>
<name>A0A963YMP7_9PROT</name>
<dbReference type="InterPro" id="IPR002036">
    <property type="entry name" value="YbeY"/>
</dbReference>
<keyword evidence="9" id="KW-1185">Reference proteome</keyword>
<comment type="function">
    <text evidence="7">Single strand-specific metallo-endoribonuclease involved in late-stage 70S ribosome quality control and in maturation of the 3' terminus of the 16S rRNA.</text>
</comment>
<gene>
    <name evidence="7 8" type="primary">ybeY</name>
    <name evidence="8" type="ORF">ASILVAE211_00700</name>
</gene>
<evidence type="ECO:0000256" key="5">
    <source>
        <dbReference type="ARBA" id="ARBA00022801"/>
    </source>
</evidence>
<organism evidence="8 9">
    <name type="scientific">Acidisoma silvae</name>
    <dbReference type="NCBI Taxonomy" id="2802396"/>
    <lineage>
        <taxon>Bacteria</taxon>
        <taxon>Pseudomonadati</taxon>
        <taxon>Pseudomonadota</taxon>
        <taxon>Alphaproteobacteria</taxon>
        <taxon>Acetobacterales</taxon>
        <taxon>Acidocellaceae</taxon>
        <taxon>Acidisoma</taxon>
    </lineage>
</organism>
<dbReference type="EC" id="3.1.-.-" evidence="7"/>
<evidence type="ECO:0000313" key="8">
    <source>
        <dbReference type="EMBL" id="MCB8873682.1"/>
    </source>
</evidence>
<dbReference type="InterPro" id="IPR023091">
    <property type="entry name" value="MetalPrtase_cat_dom_sf_prd"/>
</dbReference>
<comment type="cofactor">
    <cofactor evidence="7">
        <name>Zn(2+)</name>
        <dbReference type="ChEBI" id="CHEBI:29105"/>
    </cofactor>
    <text evidence="7">Binds 1 zinc ion.</text>
</comment>
<keyword evidence="3 7" id="KW-0479">Metal-binding</keyword>
<comment type="similarity">
    <text evidence="1 7">Belongs to the endoribonuclease YbeY family.</text>
</comment>
<dbReference type="GO" id="GO:0008270">
    <property type="term" value="F:zinc ion binding"/>
    <property type="evidence" value="ECO:0007669"/>
    <property type="project" value="UniProtKB-UniRule"/>
</dbReference>
<keyword evidence="6 7" id="KW-0862">Zinc</keyword>
<protein>
    <recommendedName>
        <fullName evidence="7">Endoribonuclease YbeY</fullName>
        <ecNumber evidence="7">3.1.-.-</ecNumber>
    </recommendedName>
</protein>
<keyword evidence="7" id="KW-0690">Ribosome biogenesis</keyword>
<accession>A0A963YMP7</accession>
<evidence type="ECO:0000256" key="3">
    <source>
        <dbReference type="ARBA" id="ARBA00022723"/>
    </source>
</evidence>
<evidence type="ECO:0000256" key="2">
    <source>
        <dbReference type="ARBA" id="ARBA00022722"/>
    </source>
</evidence>
<dbReference type="Pfam" id="PF02130">
    <property type="entry name" value="YbeY"/>
    <property type="match status" value="1"/>
</dbReference>
<dbReference type="NCBIfam" id="TIGR00043">
    <property type="entry name" value="rRNA maturation RNase YbeY"/>
    <property type="match status" value="1"/>
</dbReference>
<evidence type="ECO:0000256" key="7">
    <source>
        <dbReference type="HAMAP-Rule" id="MF_00009"/>
    </source>
</evidence>
<keyword evidence="5 7" id="KW-0378">Hydrolase</keyword>
<feature type="binding site" evidence="7">
    <location>
        <position position="140"/>
    </location>
    <ligand>
        <name>Zn(2+)</name>
        <dbReference type="ChEBI" id="CHEBI:29105"/>
        <note>catalytic</note>
    </ligand>
</feature>
<sequence>MHGATGPVRVKVEPPSSYKAPGADPVIIVEDQGWRRFVPRLEERVLRSIRVAQTTVPDVVVDTVVLTDDRTVRQLNARHRGRNKPTNVLTFEPAGFGVGGELVLALGVVRREAAAERKTPAQHLAHLLVHGVLHLDGEDHHHPGDARRMEMAESRILSQLRVPNPWRAAR</sequence>
<keyword evidence="2 7" id="KW-0540">Nuclease</keyword>
<comment type="subcellular location">
    <subcellularLocation>
        <location evidence="7">Cytoplasm</location>
    </subcellularLocation>
</comment>
<comment type="caution">
    <text evidence="8">The sequence shown here is derived from an EMBL/GenBank/DDBJ whole genome shotgun (WGS) entry which is preliminary data.</text>
</comment>
<evidence type="ECO:0000256" key="6">
    <source>
        <dbReference type="ARBA" id="ARBA00022833"/>
    </source>
</evidence>
<dbReference type="SUPFAM" id="SSF55486">
    <property type="entry name" value="Metalloproteases ('zincins'), catalytic domain"/>
    <property type="match status" value="1"/>
</dbReference>
<keyword evidence="7" id="KW-0698">rRNA processing</keyword>
<dbReference type="GO" id="GO:0006364">
    <property type="term" value="P:rRNA processing"/>
    <property type="evidence" value="ECO:0007669"/>
    <property type="project" value="UniProtKB-UniRule"/>
</dbReference>
<feature type="binding site" evidence="7">
    <location>
        <position position="134"/>
    </location>
    <ligand>
        <name>Zn(2+)</name>
        <dbReference type="ChEBI" id="CHEBI:29105"/>
        <note>catalytic</note>
    </ligand>
</feature>
<dbReference type="PANTHER" id="PTHR46986">
    <property type="entry name" value="ENDORIBONUCLEASE YBEY, CHLOROPLASTIC"/>
    <property type="match status" value="1"/>
</dbReference>
<evidence type="ECO:0000256" key="4">
    <source>
        <dbReference type="ARBA" id="ARBA00022759"/>
    </source>
</evidence>
<evidence type="ECO:0000256" key="1">
    <source>
        <dbReference type="ARBA" id="ARBA00010875"/>
    </source>
</evidence>
<dbReference type="GO" id="GO:0005737">
    <property type="term" value="C:cytoplasm"/>
    <property type="evidence" value="ECO:0007669"/>
    <property type="project" value="UniProtKB-SubCell"/>
</dbReference>
<dbReference type="Proteomes" id="UP000708298">
    <property type="component" value="Unassembled WGS sequence"/>
</dbReference>
<dbReference type="AlphaFoldDB" id="A0A963YMP7"/>
<reference evidence="8" key="1">
    <citation type="journal article" date="2021" name="Microorganisms">
        <title>Acidisoma silvae sp. nov. and Acidisomacellulosilytica sp. nov., Two Acidophilic Bacteria Isolated from Decaying Wood, Hydrolyzing Cellulose and Producing Poly-3-hydroxybutyrate.</title>
        <authorList>
            <person name="Mieszkin S."/>
            <person name="Pouder E."/>
            <person name="Uroz S."/>
            <person name="Simon-Colin C."/>
            <person name="Alain K."/>
        </authorList>
    </citation>
    <scope>NUCLEOTIDE SEQUENCE</scope>
    <source>
        <strain evidence="8">HW T2.11</strain>
    </source>
</reference>
<reference evidence="8" key="2">
    <citation type="submission" date="2021-01" db="EMBL/GenBank/DDBJ databases">
        <authorList>
            <person name="Mieszkin S."/>
            <person name="Pouder E."/>
            <person name="Alain K."/>
        </authorList>
    </citation>
    <scope>NUCLEOTIDE SEQUENCE</scope>
    <source>
        <strain evidence="8">HW T2.11</strain>
    </source>
</reference>
<dbReference type="HAMAP" id="MF_00009">
    <property type="entry name" value="Endoribonucl_YbeY"/>
    <property type="match status" value="1"/>
</dbReference>
<dbReference type="EMBL" id="JAESVB010000001">
    <property type="protein sequence ID" value="MCB8873682.1"/>
    <property type="molecule type" value="Genomic_DNA"/>
</dbReference>
<dbReference type="Gene3D" id="3.40.390.30">
    <property type="entry name" value="Metalloproteases ('zincins'), catalytic domain"/>
    <property type="match status" value="1"/>
</dbReference>
<evidence type="ECO:0000313" key="9">
    <source>
        <dbReference type="Proteomes" id="UP000708298"/>
    </source>
</evidence>